<dbReference type="AlphaFoldDB" id="A0A1Y2F133"/>
<evidence type="ECO:0000256" key="2">
    <source>
        <dbReference type="ARBA" id="ARBA00022679"/>
    </source>
</evidence>
<organism evidence="13 14">
    <name type="scientific">Neocallimastix californiae</name>
    <dbReference type="NCBI Taxonomy" id="1754190"/>
    <lineage>
        <taxon>Eukaryota</taxon>
        <taxon>Fungi</taxon>
        <taxon>Fungi incertae sedis</taxon>
        <taxon>Chytridiomycota</taxon>
        <taxon>Chytridiomycota incertae sedis</taxon>
        <taxon>Neocallimastigomycetes</taxon>
        <taxon>Neocallimastigales</taxon>
        <taxon>Neocallimastigaceae</taxon>
        <taxon>Neocallimastix</taxon>
    </lineage>
</organism>
<dbReference type="PANTHER" id="PTHR46065:SF3">
    <property type="entry name" value="FI20425P1"/>
    <property type="match status" value="1"/>
</dbReference>
<evidence type="ECO:0000313" key="13">
    <source>
        <dbReference type="EMBL" id="ORY77553.1"/>
    </source>
</evidence>
<dbReference type="SMART" id="SM00744">
    <property type="entry name" value="RINGv"/>
    <property type="match status" value="1"/>
</dbReference>
<dbReference type="PANTHER" id="PTHR46065">
    <property type="entry name" value="E3 UBIQUITIN-PROTEIN LIGASE MARCH 2/3 FAMILY MEMBER"/>
    <property type="match status" value="1"/>
</dbReference>
<protein>
    <recommendedName>
        <fullName evidence="12">RING-CH-type domain-containing protein</fullName>
    </recommendedName>
</protein>
<dbReference type="InterPro" id="IPR011016">
    <property type="entry name" value="Znf_RING-CH"/>
</dbReference>
<evidence type="ECO:0000256" key="11">
    <source>
        <dbReference type="SAM" id="Phobius"/>
    </source>
</evidence>
<keyword evidence="5" id="KW-0863">Zinc-finger</keyword>
<gene>
    <name evidence="13" type="ORF">LY90DRAFT_94006</name>
</gene>
<evidence type="ECO:0000256" key="3">
    <source>
        <dbReference type="ARBA" id="ARBA00022692"/>
    </source>
</evidence>
<evidence type="ECO:0000256" key="1">
    <source>
        <dbReference type="ARBA" id="ARBA00004141"/>
    </source>
</evidence>
<proteinExistence type="predicted"/>
<sequence length="330" mass="38693">MLFKRKKSSINDIEINDIKSNIEKNRPVCRICRDDDSSSELIVPCHCRGTVKYIHRECLNEWLKTVNKAVLPFAHTSLINAKCNLCNYKYQWEGGEKLLFVLKYSNMISAIILCTMILLFGILFHIYTEQEFKYKAILDIPIEGMALCSSIIYTSPFSILFTILEFIIYYTTKQLIPFTFMLTIKNITLKTINECSTISETINKYKPNLFILIGKGIEFVLRPFCEKLNGNDQVYSVIQSSFKIVIVLLGIQYFIVLWFNILLVHFQIHSFLIYLLQKYELRIKEYTGSEVEDENKEIKNNDEDNNKQNENNNENKINKKILKIIMMLMM</sequence>
<evidence type="ECO:0000256" key="9">
    <source>
        <dbReference type="ARBA" id="ARBA00023136"/>
    </source>
</evidence>
<keyword evidence="3 11" id="KW-0812">Transmembrane</keyword>
<dbReference type="PROSITE" id="PS51292">
    <property type="entry name" value="ZF_RING_CH"/>
    <property type="match status" value="1"/>
</dbReference>
<dbReference type="InterPro" id="IPR013083">
    <property type="entry name" value="Znf_RING/FYVE/PHD"/>
</dbReference>
<evidence type="ECO:0000256" key="10">
    <source>
        <dbReference type="SAM" id="MobiDB-lite"/>
    </source>
</evidence>
<feature type="compositionally biased region" description="Basic and acidic residues" evidence="10">
    <location>
        <begin position="296"/>
        <end position="307"/>
    </location>
</feature>
<keyword evidence="14" id="KW-1185">Reference proteome</keyword>
<dbReference type="GO" id="GO:0008270">
    <property type="term" value="F:zinc ion binding"/>
    <property type="evidence" value="ECO:0007669"/>
    <property type="project" value="UniProtKB-KW"/>
</dbReference>
<evidence type="ECO:0000256" key="5">
    <source>
        <dbReference type="ARBA" id="ARBA00022771"/>
    </source>
</evidence>
<dbReference type="Pfam" id="PF12906">
    <property type="entry name" value="RINGv"/>
    <property type="match status" value="1"/>
</dbReference>
<dbReference type="SUPFAM" id="SSF57850">
    <property type="entry name" value="RING/U-box"/>
    <property type="match status" value="1"/>
</dbReference>
<keyword evidence="9 11" id="KW-0472">Membrane</keyword>
<dbReference type="CDD" id="cd16495">
    <property type="entry name" value="RING_CH-C4HC3_MARCH"/>
    <property type="match status" value="1"/>
</dbReference>
<evidence type="ECO:0000259" key="12">
    <source>
        <dbReference type="PROSITE" id="PS51292"/>
    </source>
</evidence>
<dbReference type="Gene3D" id="3.30.40.10">
    <property type="entry name" value="Zinc/RING finger domain, C3HC4 (zinc finger)"/>
    <property type="match status" value="1"/>
</dbReference>
<keyword evidence="6" id="KW-0833">Ubl conjugation pathway</keyword>
<evidence type="ECO:0000256" key="6">
    <source>
        <dbReference type="ARBA" id="ARBA00022786"/>
    </source>
</evidence>
<keyword evidence="7" id="KW-0862">Zinc</keyword>
<dbReference type="OrthoDB" id="264354at2759"/>
<evidence type="ECO:0000256" key="8">
    <source>
        <dbReference type="ARBA" id="ARBA00022989"/>
    </source>
</evidence>
<feature type="region of interest" description="Disordered" evidence="10">
    <location>
        <begin position="293"/>
        <end position="312"/>
    </location>
</feature>
<dbReference type="Proteomes" id="UP000193920">
    <property type="component" value="Unassembled WGS sequence"/>
</dbReference>
<keyword evidence="8 11" id="KW-1133">Transmembrane helix</keyword>
<dbReference type="STRING" id="1754190.A0A1Y2F133"/>
<feature type="transmembrane region" description="Helical" evidence="11">
    <location>
        <begin position="151"/>
        <end position="171"/>
    </location>
</feature>
<dbReference type="EMBL" id="MCOG01000019">
    <property type="protein sequence ID" value="ORY77553.1"/>
    <property type="molecule type" value="Genomic_DNA"/>
</dbReference>
<evidence type="ECO:0000313" key="14">
    <source>
        <dbReference type="Proteomes" id="UP000193920"/>
    </source>
</evidence>
<keyword evidence="2" id="KW-0808">Transferase</keyword>
<keyword evidence="4" id="KW-0479">Metal-binding</keyword>
<accession>A0A1Y2F133</accession>
<dbReference type="GO" id="GO:0016740">
    <property type="term" value="F:transferase activity"/>
    <property type="evidence" value="ECO:0007669"/>
    <property type="project" value="UniProtKB-KW"/>
</dbReference>
<reference evidence="13 14" key="1">
    <citation type="submission" date="2016-08" db="EMBL/GenBank/DDBJ databases">
        <title>A Parts List for Fungal Cellulosomes Revealed by Comparative Genomics.</title>
        <authorList>
            <consortium name="DOE Joint Genome Institute"/>
            <person name="Haitjema C.H."/>
            <person name="Gilmore S.P."/>
            <person name="Henske J.K."/>
            <person name="Solomon K.V."/>
            <person name="De Groot R."/>
            <person name="Kuo A."/>
            <person name="Mondo S.J."/>
            <person name="Salamov A.A."/>
            <person name="Labutti K."/>
            <person name="Zhao Z."/>
            <person name="Chiniquy J."/>
            <person name="Barry K."/>
            <person name="Brewer H.M."/>
            <person name="Purvine S.O."/>
            <person name="Wright A.T."/>
            <person name="Boxma B."/>
            <person name="Van Alen T."/>
            <person name="Hackstein J.H."/>
            <person name="Baker S.E."/>
            <person name="Grigoriev I.V."/>
            <person name="O'Malley M.A."/>
        </authorList>
    </citation>
    <scope>NUCLEOTIDE SEQUENCE [LARGE SCALE GENOMIC DNA]</scope>
    <source>
        <strain evidence="13 14">G1</strain>
    </source>
</reference>
<name>A0A1Y2F133_9FUNG</name>
<feature type="domain" description="RING-CH-type" evidence="12">
    <location>
        <begin position="21"/>
        <end position="93"/>
    </location>
</feature>
<comment type="subcellular location">
    <subcellularLocation>
        <location evidence="1">Membrane</location>
        <topology evidence="1">Multi-pass membrane protein</topology>
    </subcellularLocation>
</comment>
<feature type="transmembrane region" description="Helical" evidence="11">
    <location>
        <begin position="107"/>
        <end position="127"/>
    </location>
</feature>
<dbReference type="GO" id="GO:0016020">
    <property type="term" value="C:membrane"/>
    <property type="evidence" value="ECO:0007669"/>
    <property type="project" value="UniProtKB-SubCell"/>
</dbReference>
<comment type="caution">
    <text evidence="13">The sequence shown here is derived from an EMBL/GenBank/DDBJ whole genome shotgun (WGS) entry which is preliminary data.</text>
</comment>
<evidence type="ECO:0000256" key="7">
    <source>
        <dbReference type="ARBA" id="ARBA00022833"/>
    </source>
</evidence>
<evidence type="ECO:0000256" key="4">
    <source>
        <dbReference type="ARBA" id="ARBA00022723"/>
    </source>
</evidence>